<reference evidence="1" key="1">
    <citation type="journal article" date="2015" name="Nature">
        <title>Complex archaea that bridge the gap between prokaryotes and eukaryotes.</title>
        <authorList>
            <person name="Spang A."/>
            <person name="Saw J.H."/>
            <person name="Jorgensen S.L."/>
            <person name="Zaremba-Niedzwiedzka K."/>
            <person name="Martijn J."/>
            <person name="Lind A.E."/>
            <person name="van Eijk R."/>
            <person name="Schleper C."/>
            <person name="Guy L."/>
            <person name="Ettema T.J."/>
        </authorList>
    </citation>
    <scope>NUCLEOTIDE SEQUENCE</scope>
</reference>
<organism evidence="1">
    <name type="scientific">marine sediment metagenome</name>
    <dbReference type="NCBI Taxonomy" id="412755"/>
    <lineage>
        <taxon>unclassified sequences</taxon>
        <taxon>metagenomes</taxon>
        <taxon>ecological metagenomes</taxon>
    </lineage>
</organism>
<dbReference type="AlphaFoldDB" id="A0A0F9QG28"/>
<dbReference type="EMBL" id="LAZR01004061">
    <property type="protein sequence ID" value="KKN12151.1"/>
    <property type="molecule type" value="Genomic_DNA"/>
</dbReference>
<gene>
    <name evidence="1" type="ORF">LCGC14_1019310</name>
</gene>
<accession>A0A0F9QG28</accession>
<name>A0A0F9QG28_9ZZZZ</name>
<protein>
    <submittedName>
        <fullName evidence="1">Uncharacterized protein</fullName>
    </submittedName>
</protein>
<evidence type="ECO:0000313" key="1">
    <source>
        <dbReference type="EMBL" id="KKN12151.1"/>
    </source>
</evidence>
<sequence length="72" mass="7929">MSNEPRTLLLSVISYGHDHTTADPSHSVSKEFDRVDDCILYLDKLDPDAPVSIVMSATRAVAQSALSYAHLR</sequence>
<proteinExistence type="predicted"/>
<comment type="caution">
    <text evidence="1">The sequence shown here is derived from an EMBL/GenBank/DDBJ whole genome shotgun (WGS) entry which is preliminary data.</text>
</comment>